<evidence type="ECO:0000313" key="5">
    <source>
        <dbReference type="EMBL" id="EEH52583.1"/>
    </source>
</evidence>
<keyword evidence="6" id="KW-1185">Reference proteome</keyword>
<evidence type="ECO:0000256" key="3">
    <source>
        <dbReference type="SAM" id="MobiDB-lite"/>
    </source>
</evidence>
<dbReference type="PROSITE" id="PS50222">
    <property type="entry name" value="EF_HAND_2"/>
    <property type="match status" value="2"/>
</dbReference>
<dbReference type="OMA" id="YEAFATH"/>
<dbReference type="InterPro" id="IPR011992">
    <property type="entry name" value="EF-hand-dom_pair"/>
</dbReference>
<organism evidence="6">
    <name type="scientific">Micromonas pusilla (strain CCMP1545)</name>
    <name type="common">Picoplanktonic green alga</name>
    <dbReference type="NCBI Taxonomy" id="564608"/>
    <lineage>
        <taxon>Eukaryota</taxon>
        <taxon>Viridiplantae</taxon>
        <taxon>Chlorophyta</taxon>
        <taxon>Mamiellophyceae</taxon>
        <taxon>Mamiellales</taxon>
        <taxon>Mamiellaceae</taxon>
        <taxon>Micromonas</taxon>
    </lineage>
</organism>
<dbReference type="KEGG" id="mpp:MICPUCDRAFT_63808"/>
<comment type="similarity">
    <text evidence="1">Belongs to the TPPP family.</text>
</comment>
<dbReference type="GO" id="GO:0005874">
    <property type="term" value="C:microtubule"/>
    <property type="evidence" value="ECO:0007669"/>
    <property type="project" value="TreeGrafter"/>
</dbReference>
<dbReference type="OrthoDB" id="10645960at2759"/>
<dbReference type="GO" id="GO:0001578">
    <property type="term" value="P:microtubule bundle formation"/>
    <property type="evidence" value="ECO:0007669"/>
    <property type="project" value="TreeGrafter"/>
</dbReference>
<evidence type="ECO:0000256" key="2">
    <source>
        <dbReference type="ARBA" id="ARBA00022837"/>
    </source>
</evidence>
<name>C1N5Z2_MICPC</name>
<proteinExistence type="inferred from homology"/>
<feature type="region of interest" description="Disordered" evidence="3">
    <location>
        <begin position="644"/>
        <end position="696"/>
    </location>
</feature>
<sequence length="696" mass="72941">MFRRYDVDRNGELDLGEATTALGDLGVLEGVLASAAAELFDEFDVDGDGTVGLDEFERLVAKVSTLRGSLDAAPKASVPEGFATTAGALALRASFEAFALYGKGSNPDPMYKEMLSSRDYMKMMVDCGLIGGAVTTTVVDLIFTRLTVAKQKDLRAARVRWDDGSFFEALAAVAVEHKATFGQVVSRVSQCRPQSNVKEDFKITGAADGKKERVAAASALDAAQQANGPAPPPEALTEANLLHIFNKYAEEYQTGDVLTPVDALHAFADVGLLRRMPLEVSQTAVTNAIADTAANGGADARVAFAPFLASARDLAAARPLTKYAPPGMDVRAGESVAEMHLQIGQREALFAAFRAFGGGPRGMTPSDWNGLVNACGLIGTKLSEASAAVVFAKCKQGAGLGVMAPKAMSFEGFVQACAHVAQEYDVAFDVVAQRVVKCAPETPKNGSDEITAEDAVADAAAGGDVAASATMASAVAAKTGGVPTTAEEAADRDPDDVPILPVPVSVPSEMRDDAPLRAAFAMFATHDREDVHPEMDLEGWAALVRGCGLIGGEVTEDLAREIWSQVVFGVPGAPLDTAHGRMRWGNFLPACAVVAKAHGVIFEVVASRLTAVAARQEAAAYEARREAEASGRIGTSLRDDGGLVEKAASQRSVRKLDSMFKEESSRSKKEAKAAAKAAAKAEKEAKKAAKKAAKGK</sequence>
<dbReference type="Gene3D" id="1.10.238.10">
    <property type="entry name" value="EF-hand"/>
    <property type="match status" value="3"/>
</dbReference>
<dbReference type="AlphaFoldDB" id="C1N5Z2"/>
<feature type="domain" description="EF-hand" evidence="4">
    <location>
        <begin position="31"/>
        <end position="66"/>
    </location>
</feature>
<dbReference type="GeneID" id="9688683"/>
<dbReference type="Proteomes" id="UP000001876">
    <property type="component" value="Unassembled WGS sequence"/>
</dbReference>
<evidence type="ECO:0000259" key="4">
    <source>
        <dbReference type="PROSITE" id="PS50222"/>
    </source>
</evidence>
<dbReference type="Pfam" id="PF13499">
    <property type="entry name" value="EF-hand_7"/>
    <property type="match status" value="1"/>
</dbReference>
<dbReference type="PANTHER" id="PTHR12932:SF9">
    <property type="entry name" value="TUBULIN POLYMERIZATION-PROMOTING PROTEIN HOMOLOG"/>
    <property type="match status" value="1"/>
</dbReference>
<feature type="compositionally biased region" description="Basic and acidic residues" evidence="3">
    <location>
        <begin position="654"/>
        <end position="687"/>
    </location>
</feature>
<dbReference type="InterPro" id="IPR018247">
    <property type="entry name" value="EF_Hand_1_Ca_BS"/>
</dbReference>
<reference evidence="5 6" key="1">
    <citation type="journal article" date="2009" name="Science">
        <title>Green evolution and dynamic adaptations revealed by genomes of the marine picoeukaryotes Micromonas.</title>
        <authorList>
            <person name="Worden A.Z."/>
            <person name="Lee J.H."/>
            <person name="Mock T."/>
            <person name="Rouze P."/>
            <person name="Simmons M.P."/>
            <person name="Aerts A.L."/>
            <person name="Allen A.E."/>
            <person name="Cuvelier M.L."/>
            <person name="Derelle E."/>
            <person name="Everett M.V."/>
            <person name="Foulon E."/>
            <person name="Grimwood J."/>
            <person name="Gundlach H."/>
            <person name="Henrissat B."/>
            <person name="Napoli C."/>
            <person name="McDonald S.M."/>
            <person name="Parker M.S."/>
            <person name="Rombauts S."/>
            <person name="Salamov A."/>
            <person name="Von Dassow P."/>
            <person name="Badger J.H."/>
            <person name="Coutinho P.M."/>
            <person name="Demir E."/>
            <person name="Dubchak I."/>
            <person name="Gentemann C."/>
            <person name="Eikrem W."/>
            <person name="Gready J.E."/>
            <person name="John U."/>
            <person name="Lanier W."/>
            <person name="Lindquist E.A."/>
            <person name="Lucas S."/>
            <person name="Mayer K.F."/>
            <person name="Moreau H."/>
            <person name="Not F."/>
            <person name="Otillar R."/>
            <person name="Panaud O."/>
            <person name="Pangilinan J."/>
            <person name="Paulsen I."/>
            <person name="Piegu B."/>
            <person name="Poliakov A."/>
            <person name="Robbens S."/>
            <person name="Schmutz J."/>
            <person name="Toulza E."/>
            <person name="Wyss T."/>
            <person name="Zelensky A."/>
            <person name="Zhou K."/>
            <person name="Armbrust E.V."/>
            <person name="Bhattacharya D."/>
            <person name="Goodenough U.W."/>
            <person name="Van de Peer Y."/>
            <person name="Grigoriev I.V."/>
        </authorList>
    </citation>
    <scope>NUCLEOTIDE SEQUENCE [LARGE SCALE GENOMIC DNA]</scope>
    <source>
        <strain evidence="5 6">CCMP1545</strain>
    </source>
</reference>
<dbReference type="Pfam" id="PF05517">
    <property type="entry name" value="p25-alpha"/>
    <property type="match status" value="1"/>
</dbReference>
<evidence type="ECO:0000313" key="6">
    <source>
        <dbReference type="Proteomes" id="UP000001876"/>
    </source>
</evidence>
<dbReference type="GO" id="GO:0005509">
    <property type="term" value="F:calcium ion binding"/>
    <property type="evidence" value="ECO:0007669"/>
    <property type="project" value="InterPro"/>
</dbReference>
<dbReference type="CDD" id="cd00051">
    <property type="entry name" value="EFh"/>
    <property type="match status" value="1"/>
</dbReference>
<dbReference type="GO" id="GO:0046785">
    <property type="term" value="P:microtubule polymerization"/>
    <property type="evidence" value="ECO:0007669"/>
    <property type="project" value="InterPro"/>
</dbReference>
<dbReference type="PANTHER" id="PTHR12932">
    <property type="entry name" value="P25 ALPHA-RELATED"/>
    <property type="match status" value="1"/>
</dbReference>
<dbReference type="InterPro" id="IPR008907">
    <property type="entry name" value="TPP/p25"/>
</dbReference>
<dbReference type="InterPro" id="IPR002048">
    <property type="entry name" value="EF_hand_dom"/>
</dbReference>
<keyword evidence="2" id="KW-0106">Calcium</keyword>
<dbReference type="EMBL" id="GG663748">
    <property type="protein sequence ID" value="EEH52583.1"/>
    <property type="molecule type" value="Genomic_DNA"/>
</dbReference>
<dbReference type="RefSeq" id="XP_003063447.1">
    <property type="nucleotide sequence ID" value="XM_003063401.1"/>
</dbReference>
<dbReference type="SUPFAM" id="SSF47473">
    <property type="entry name" value="EF-hand"/>
    <property type="match status" value="3"/>
</dbReference>
<evidence type="ECO:0000256" key="1">
    <source>
        <dbReference type="ARBA" id="ARBA00010994"/>
    </source>
</evidence>
<protein>
    <submittedName>
        <fullName evidence="5">Predicted protein</fullName>
    </submittedName>
</protein>
<feature type="domain" description="EF-hand" evidence="4">
    <location>
        <begin position="1"/>
        <end position="28"/>
    </location>
</feature>
<dbReference type="PROSITE" id="PS00018">
    <property type="entry name" value="EF_HAND_1"/>
    <property type="match status" value="1"/>
</dbReference>
<accession>C1N5Z2</accession>
<gene>
    <name evidence="5" type="ORF">MICPUCDRAFT_63808</name>
</gene>
<dbReference type="SMART" id="SM00054">
    <property type="entry name" value="EFh"/>
    <property type="match status" value="2"/>
</dbReference>
<dbReference type="GO" id="GO:0015631">
    <property type="term" value="F:tubulin binding"/>
    <property type="evidence" value="ECO:0007669"/>
    <property type="project" value="InterPro"/>
</dbReference>
<dbReference type="GO" id="GO:0032273">
    <property type="term" value="P:positive regulation of protein polymerization"/>
    <property type="evidence" value="ECO:0007669"/>
    <property type="project" value="TreeGrafter"/>
</dbReference>